<dbReference type="STRING" id="1804984.AYM40_26585"/>
<evidence type="ECO:0000256" key="2">
    <source>
        <dbReference type="ARBA" id="ARBA00023125"/>
    </source>
</evidence>
<dbReference type="GO" id="GO:0003677">
    <property type="term" value="F:DNA binding"/>
    <property type="evidence" value="ECO:0007669"/>
    <property type="project" value="UniProtKB-KW"/>
</dbReference>
<dbReference type="EMBL" id="CP014579">
    <property type="protein sequence ID" value="ANB75873.1"/>
    <property type="molecule type" value="Genomic_DNA"/>
</dbReference>
<dbReference type="Gene3D" id="1.10.10.10">
    <property type="entry name" value="Winged helix-like DNA-binding domain superfamily/Winged helix DNA-binding domain"/>
    <property type="match status" value="1"/>
</dbReference>
<proteinExistence type="predicted"/>
<dbReference type="AlphaFoldDB" id="A0A167WD52"/>
<evidence type="ECO:0000313" key="6">
    <source>
        <dbReference type="Proteomes" id="UP000076852"/>
    </source>
</evidence>
<keyword evidence="6" id="KW-1185">Reference proteome</keyword>
<sequence>MERKNRGDPDCPMARSVNIIGEWGSLMIIREAFVGVTRFDDFQKRLGMSRNLLTARLKTLVAGGVLERRPVSSNGRRLEYVLTPMGEDLLTTIVALRQWGDRWLFAPAPHPNDMVDITDGSLLEDLKIRSINGRAVPRKDIRLRPTQQK</sequence>
<dbReference type="SUPFAM" id="SSF46785">
    <property type="entry name" value="Winged helix' DNA-binding domain"/>
    <property type="match status" value="1"/>
</dbReference>
<name>A0A167WD52_9BURK</name>
<dbReference type="PANTHER" id="PTHR33204">
    <property type="entry name" value="TRANSCRIPTIONAL REGULATOR, MARR FAMILY"/>
    <property type="match status" value="1"/>
</dbReference>
<keyword evidence="2" id="KW-0238">DNA-binding</keyword>
<keyword evidence="1" id="KW-0805">Transcription regulation</keyword>
<dbReference type="PROSITE" id="PS51118">
    <property type="entry name" value="HTH_HXLR"/>
    <property type="match status" value="1"/>
</dbReference>
<dbReference type="InterPro" id="IPR036390">
    <property type="entry name" value="WH_DNA-bd_sf"/>
</dbReference>
<keyword evidence="3" id="KW-0804">Transcription</keyword>
<dbReference type="KEGG" id="buz:AYM40_26585"/>
<evidence type="ECO:0000256" key="1">
    <source>
        <dbReference type="ARBA" id="ARBA00023015"/>
    </source>
</evidence>
<protein>
    <recommendedName>
        <fullName evidence="4">HTH hxlR-type domain-containing protein</fullName>
    </recommendedName>
</protein>
<dbReference type="PANTHER" id="PTHR33204:SF18">
    <property type="entry name" value="TRANSCRIPTIONAL REGULATORY PROTEIN"/>
    <property type="match status" value="1"/>
</dbReference>
<dbReference type="InterPro" id="IPR036388">
    <property type="entry name" value="WH-like_DNA-bd_sf"/>
</dbReference>
<evidence type="ECO:0000313" key="5">
    <source>
        <dbReference type="EMBL" id="ANB75873.1"/>
    </source>
</evidence>
<organism evidence="5 6">
    <name type="scientific">Paraburkholderia phytofirmans OLGA172</name>
    <dbReference type="NCBI Taxonomy" id="1417228"/>
    <lineage>
        <taxon>Bacteria</taxon>
        <taxon>Pseudomonadati</taxon>
        <taxon>Pseudomonadota</taxon>
        <taxon>Betaproteobacteria</taxon>
        <taxon>Burkholderiales</taxon>
        <taxon>Burkholderiaceae</taxon>
        <taxon>Paraburkholderia</taxon>
    </lineage>
</organism>
<dbReference type="RefSeq" id="WP_063499139.1">
    <property type="nucleotide sequence ID" value="NZ_CP014579.1"/>
</dbReference>
<gene>
    <name evidence="5" type="ORF">AYM40_26585</name>
</gene>
<dbReference type="Proteomes" id="UP000076852">
    <property type="component" value="Chromosome 2"/>
</dbReference>
<dbReference type="InterPro" id="IPR002577">
    <property type="entry name" value="HTH_HxlR"/>
</dbReference>
<feature type="domain" description="HTH hxlR-type" evidence="4">
    <location>
        <begin position="11"/>
        <end position="108"/>
    </location>
</feature>
<dbReference type="Pfam" id="PF01638">
    <property type="entry name" value="HxlR"/>
    <property type="match status" value="1"/>
</dbReference>
<evidence type="ECO:0000259" key="4">
    <source>
        <dbReference type="PROSITE" id="PS51118"/>
    </source>
</evidence>
<reference evidence="5 6" key="1">
    <citation type="journal article" date="2016" name="Gene">
        <title>PacBio SMRT assembly of a complex multi-replicon genome reveals chlorocatechol degradative operon in a region of genome plasticity.</title>
        <authorList>
            <person name="Ricker N."/>
            <person name="Shen S.Y."/>
            <person name="Goordial J."/>
            <person name="Jin S."/>
            <person name="Fulthorpe R.R."/>
        </authorList>
    </citation>
    <scope>NUCLEOTIDE SEQUENCE [LARGE SCALE GENOMIC DNA]</scope>
    <source>
        <strain evidence="5 6">OLGA172</strain>
    </source>
</reference>
<evidence type="ECO:0000256" key="3">
    <source>
        <dbReference type="ARBA" id="ARBA00023163"/>
    </source>
</evidence>
<accession>A0A167WD52</accession>
<dbReference type="OrthoDB" id="9807069at2"/>